<reference evidence="1" key="1">
    <citation type="submission" date="2022-05" db="EMBL/GenBank/DDBJ databases">
        <title>Comparative Genomics of Spacecraft Associated Microbes.</title>
        <authorList>
            <person name="Tran M.T."/>
            <person name="Wright A."/>
            <person name="Seuylemezian A."/>
            <person name="Eisen J."/>
            <person name="Coil D."/>
        </authorList>
    </citation>
    <scope>NUCLEOTIDE SEQUENCE</scope>
    <source>
        <strain evidence="1">FAIRING 10M-2.2</strain>
    </source>
</reference>
<accession>A0ACC6A1L8</accession>
<dbReference type="Proteomes" id="UP001202289">
    <property type="component" value="Unassembled WGS sequence"/>
</dbReference>
<dbReference type="EMBL" id="JAMBOP010000001">
    <property type="protein sequence ID" value="MCM3734475.1"/>
    <property type="molecule type" value="Genomic_DNA"/>
</dbReference>
<sequence>MKRRKDEKELKAYAIGTDDYEVVISYNKEIAFYWLRKPFGKEHTSDWKIWEFPLDQKVYIRDFGETTARELLKEIDKTPAVVFSKKAKNAFYENWLSHDDLPEYDENDDTM</sequence>
<gene>
    <name evidence="1" type="ORF">M3215_01130</name>
</gene>
<comment type="caution">
    <text evidence="1">The sequence shown here is derived from an EMBL/GenBank/DDBJ whole genome shotgun (WGS) entry which is preliminary data.</text>
</comment>
<keyword evidence="2" id="KW-1185">Reference proteome</keyword>
<organism evidence="1 2">
    <name type="scientific">Bacillus cytotoxicus</name>
    <dbReference type="NCBI Taxonomy" id="580165"/>
    <lineage>
        <taxon>Bacteria</taxon>
        <taxon>Bacillati</taxon>
        <taxon>Bacillota</taxon>
        <taxon>Bacilli</taxon>
        <taxon>Bacillales</taxon>
        <taxon>Bacillaceae</taxon>
        <taxon>Bacillus</taxon>
        <taxon>Bacillus cereus group</taxon>
    </lineage>
</organism>
<evidence type="ECO:0000313" key="1">
    <source>
        <dbReference type="EMBL" id="MCM3734475.1"/>
    </source>
</evidence>
<proteinExistence type="predicted"/>
<protein>
    <submittedName>
        <fullName evidence="1">Uncharacterized protein</fullName>
    </submittedName>
</protein>
<name>A0ACC6A1L8_9BACI</name>
<evidence type="ECO:0000313" key="2">
    <source>
        <dbReference type="Proteomes" id="UP001202289"/>
    </source>
</evidence>